<reference evidence="3" key="1">
    <citation type="journal article" date="2019" name="Int. J. Syst. Evol. Microbiol.">
        <title>The Global Catalogue of Microorganisms (GCM) 10K type strain sequencing project: providing services to taxonomists for standard genome sequencing and annotation.</title>
        <authorList>
            <consortium name="The Broad Institute Genomics Platform"/>
            <consortium name="The Broad Institute Genome Sequencing Center for Infectious Disease"/>
            <person name="Wu L."/>
            <person name="Ma J."/>
        </authorList>
    </citation>
    <scope>NUCLEOTIDE SEQUENCE [LARGE SCALE GENOMIC DNA]</scope>
    <source>
        <strain evidence="3">CCUG 56607</strain>
    </source>
</reference>
<comment type="caution">
    <text evidence="2">The sequence shown here is derived from an EMBL/GenBank/DDBJ whole genome shotgun (WGS) entry which is preliminary data.</text>
</comment>
<evidence type="ECO:0000313" key="3">
    <source>
        <dbReference type="Proteomes" id="UP001596990"/>
    </source>
</evidence>
<proteinExistence type="predicted"/>
<accession>A0ABW3L6Q6</accession>
<organism evidence="2 3">
    <name type="scientific">Thalassobacillus hwangdonensis</name>
    <dbReference type="NCBI Taxonomy" id="546108"/>
    <lineage>
        <taxon>Bacteria</taxon>
        <taxon>Bacillati</taxon>
        <taxon>Bacillota</taxon>
        <taxon>Bacilli</taxon>
        <taxon>Bacillales</taxon>
        <taxon>Bacillaceae</taxon>
        <taxon>Thalassobacillus</taxon>
    </lineage>
</organism>
<dbReference type="RefSeq" id="WP_386063098.1">
    <property type="nucleotide sequence ID" value="NZ_JBHTKL010000006.1"/>
</dbReference>
<evidence type="ECO:0000313" key="2">
    <source>
        <dbReference type="EMBL" id="MFD1020793.1"/>
    </source>
</evidence>
<name>A0ABW3L6Q6_9BACI</name>
<dbReference type="Proteomes" id="UP001596990">
    <property type="component" value="Unassembled WGS sequence"/>
</dbReference>
<protein>
    <recommendedName>
        <fullName evidence="4">3-methyladenine DNA glycosylase</fullName>
    </recommendedName>
</protein>
<feature type="region of interest" description="Disordered" evidence="1">
    <location>
        <begin position="1"/>
        <end position="55"/>
    </location>
</feature>
<sequence>MSDKKDKRNEREKIKDELDDPVPLDEIKKEEQEQRKGEKSKDDSSSEDKYDQDYK</sequence>
<keyword evidence="3" id="KW-1185">Reference proteome</keyword>
<dbReference type="EMBL" id="JBHTKL010000006">
    <property type="protein sequence ID" value="MFD1020793.1"/>
    <property type="molecule type" value="Genomic_DNA"/>
</dbReference>
<feature type="compositionally biased region" description="Basic and acidic residues" evidence="1">
    <location>
        <begin position="25"/>
        <end position="55"/>
    </location>
</feature>
<evidence type="ECO:0008006" key="4">
    <source>
        <dbReference type="Google" id="ProtNLM"/>
    </source>
</evidence>
<evidence type="ECO:0000256" key="1">
    <source>
        <dbReference type="SAM" id="MobiDB-lite"/>
    </source>
</evidence>
<gene>
    <name evidence="2" type="ORF">ACFQ2J_16520</name>
</gene>
<feature type="compositionally biased region" description="Basic and acidic residues" evidence="1">
    <location>
        <begin position="1"/>
        <end position="16"/>
    </location>
</feature>